<dbReference type="GO" id="GO:0010090">
    <property type="term" value="P:trichome morphogenesis"/>
    <property type="evidence" value="ECO:0007669"/>
    <property type="project" value="InterPro"/>
</dbReference>
<dbReference type="InterPro" id="IPR021899">
    <property type="entry name" value="DUF3511"/>
</dbReference>
<keyword evidence="5" id="KW-1185">Reference proteome</keyword>
<evidence type="ECO:0000256" key="1">
    <source>
        <dbReference type="PROSITE-ProRule" id="PRU00042"/>
    </source>
</evidence>
<dbReference type="Pfam" id="PF12023">
    <property type="entry name" value="DUF3511"/>
    <property type="match status" value="1"/>
</dbReference>
<evidence type="ECO:0000256" key="2">
    <source>
        <dbReference type="SAM" id="MobiDB-lite"/>
    </source>
</evidence>
<proteinExistence type="predicted"/>
<feature type="compositionally biased region" description="Low complexity" evidence="2">
    <location>
        <begin position="166"/>
        <end position="175"/>
    </location>
</feature>
<feature type="domain" description="C2H2-type" evidence="3">
    <location>
        <begin position="26"/>
        <end position="53"/>
    </location>
</feature>
<feature type="compositionally biased region" description="Basic and acidic residues" evidence="2">
    <location>
        <begin position="178"/>
        <end position="189"/>
    </location>
</feature>
<comment type="caution">
    <text evidence="4">The sequence shown here is derived from an EMBL/GenBank/DDBJ whole genome shotgun (WGS) entry which is preliminary data.</text>
</comment>
<dbReference type="PANTHER" id="PTHR46353">
    <property type="entry name" value="ZINC FINGER PROTEIN 5"/>
    <property type="match status" value="1"/>
</dbReference>
<dbReference type="PROSITE" id="PS00028">
    <property type="entry name" value="ZINC_FINGER_C2H2_1"/>
    <property type="match status" value="1"/>
</dbReference>
<evidence type="ECO:0000259" key="3">
    <source>
        <dbReference type="PROSITE" id="PS50157"/>
    </source>
</evidence>
<dbReference type="InterPro" id="IPR013087">
    <property type="entry name" value="Znf_C2H2_type"/>
</dbReference>
<dbReference type="GO" id="GO:0003700">
    <property type="term" value="F:DNA-binding transcription factor activity"/>
    <property type="evidence" value="ECO:0007669"/>
    <property type="project" value="TreeGrafter"/>
</dbReference>
<dbReference type="SUPFAM" id="SSF57667">
    <property type="entry name" value="beta-beta-alpha zinc fingers"/>
    <property type="match status" value="1"/>
</dbReference>
<evidence type="ECO:0000313" key="4">
    <source>
        <dbReference type="EMBL" id="KAK7284602.1"/>
    </source>
</evidence>
<feature type="region of interest" description="Disordered" evidence="2">
    <location>
        <begin position="166"/>
        <end position="189"/>
    </location>
</feature>
<dbReference type="Proteomes" id="UP001359559">
    <property type="component" value="Unassembled WGS sequence"/>
</dbReference>
<accession>A0AAN9IQW1</accession>
<reference evidence="4 5" key="1">
    <citation type="submission" date="2024-01" db="EMBL/GenBank/DDBJ databases">
        <title>The genomes of 5 underutilized Papilionoideae crops provide insights into root nodulation and disease resistance.</title>
        <authorList>
            <person name="Yuan L."/>
        </authorList>
    </citation>
    <scope>NUCLEOTIDE SEQUENCE [LARGE SCALE GENOMIC DNA]</scope>
    <source>
        <strain evidence="4">LY-2023</strain>
        <tissue evidence="4">Leaf</tissue>
    </source>
</reference>
<organism evidence="4 5">
    <name type="scientific">Clitoria ternatea</name>
    <name type="common">Butterfly pea</name>
    <dbReference type="NCBI Taxonomy" id="43366"/>
    <lineage>
        <taxon>Eukaryota</taxon>
        <taxon>Viridiplantae</taxon>
        <taxon>Streptophyta</taxon>
        <taxon>Embryophyta</taxon>
        <taxon>Tracheophyta</taxon>
        <taxon>Spermatophyta</taxon>
        <taxon>Magnoliopsida</taxon>
        <taxon>eudicotyledons</taxon>
        <taxon>Gunneridae</taxon>
        <taxon>Pentapetalae</taxon>
        <taxon>rosids</taxon>
        <taxon>fabids</taxon>
        <taxon>Fabales</taxon>
        <taxon>Fabaceae</taxon>
        <taxon>Papilionoideae</taxon>
        <taxon>50 kb inversion clade</taxon>
        <taxon>NPAAA clade</taxon>
        <taxon>indigoferoid/millettioid clade</taxon>
        <taxon>Phaseoleae</taxon>
        <taxon>Clitoria</taxon>
    </lineage>
</organism>
<evidence type="ECO:0000313" key="5">
    <source>
        <dbReference type="Proteomes" id="UP001359559"/>
    </source>
</evidence>
<gene>
    <name evidence="4" type="ORF">RJT34_19351</name>
</gene>
<name>A0AAN9IQW1_CLITE</name>
<dbReference type="EMBL" id="JAYKXN010000005">
    <property type="protein sequence ID" value="KAK7284602.1"/>
    <property type="molecule type" value="Genomic_DNA"/>
</dbReference>
<dbReference type="GO" id="GO:0009736">
    <property type="term" value="P:cytokinin-activated signaling pathway"/>
    <property type="evidence" value="ECO:0007669"/>
    <property type="project" value="TreeGrafter"/>
</dbReference>
<dbReference type="PROSITE" id="PS50157">
    <property type="entry name" value="ZINC_FINGER_C2H2_2"/>
    <property type="match status" value="1"/>
</dbReference>
<dbReference type="InterPro" id="IPR036236">
    <property type="entry name" value="Znf_C2H2_sf"/>
</dbReference>
<sequence>MSDDIQTSSAPKLFGFPLTEHEERKFRCHYCRRVFANSQALGGHQNAHKKERQRARRFQIHHRHHPIPLSLPLTLTLPSSIYLQQPTSSNNHFPSQPFFTPTPTSSSLPFHLYASSPAATNLPPSRELPANVDVHLKLSLASLEATFQRPKHCTLVALMERVVSGKSYGSSGSGSTRASEKPWRLNDPEAKRKKRIAKYNVYGVEGKVKATLRKGLRWIKRKCSQIANGY</sequence>
<keyword evidence="1" id="KW-0862">Zinc</keyword>
<dbReference type="GO" id="GO:0009740">
    <property type="term" value="P:gibberellic acid mediated signaling pathway"/>
    <property type="evidence" value="ECO:0007669"/>
    <property type="project" value="TreeGrafter"/>
</dbReference>
<keyword evidence="1" id="KW-0863">Zinc-finger</keyword>
<keyword evidence="1" id="KW-0479">Metal-binding</keyword>
<dbReference type="GO" id="GO:0005634">
    <property type="term" value="C:nucleus"/>
    <property type="evidence" value="ECO:0007669"/>
    <property type="project" value="TreeGrafter"/>
</dbReference>
<dbReference type="AlphaFoldDB" id="A0AAN9IQW1"/>
<dbReference type="InterPro" id="IPR044299">
    <property type="entry name" value="GIS3/ZFP5/ZFP6"/>
</dbReference>
<dbReference type="GO" id="GO:0000976">
    <property type="term" value="F:transcription cis-regulatory region binding"/>
    <property type="evidence" value="ECO:0007669"/>
    <property type="project" value="TreeGrafter"/>
</dbReference>
<dbReference type="PANTHER" id="PTHR46353:SF11">
    <property type="entry name" value="C2H2-TYPE DOMAIN-CONTAINING PROTEIN"/>
    <property type="match status" value="1"/>
</dbReference>
<dbReference type="GO" id="GO:0008270">
    <property type="term" value="F:zinc ion binding"/>
    <property type="evidence" value="ECO:0007669"/>
    <property type="project" value="UniProtKB-KW"/>
</dbReference>
<protein>
    <recommendedName>
        <fullName evidence="3">C2H2-type domain-containing protein</fullName>
    </recommendedName>
</protein>